<dbReference type="RefSeq" id="WP_193111965.1">
    <property type="nucleotide sequence ID" value="NZ_CP041406.1"/>
</dbReference>
<evidence type="ECO:0000313" key="1">
    <source>
        <dbReference type="EMBL" id="QOP45716.1"/>
    </source>
</evidence>
<protein>
    <submittedName>
        <fullName evidence="1">DUF3820 family protein</fullName>
    </submittedName>
</protein>
<proteinExistence type="predicted"/>
<name>A0A7M1B8E6_9BACT</name>
<gene>
    <name evidence="1" type="ORF">FM071_05225</name>
</gene>
<sequence>MSKPQFVFTQRKNSFSVHIPNLEDLSVADIQIIETFVENRKGIFDFNTYTFVIPKKLEFHEFIALLKHINMNAECSQQEMGNSSSSNVVSFGQYKGMLYSDLPDAYLLWLKDNYRGRESAFVRQELTNRNL</sequence>
<evidence type="ECO:0000313" key="2">
    <source>
        <dbReference type="Proteomes" id="UP000593580"/>
    </source>
</evidence>
<dbReference type="AlphaFoldDB" id="A0A7M1B8E6"/>
<accession>A0A7M1B8E6</accession>
<reference evidence="1 2" key="1">
    <citation type="submission" date="2019-07" db="EMBL/GenBank/DDBJ databases">
        <title>Sulfurimonas paralvinellae sp. nov., a novel mesophilic, hydrogen- and sulfur-oxidizing chemolithoautotroph within the Epsilonproteo- bacteria isolated from a deep-sea hydrothermal vent polychaete nest, reclassification of Thiomicrospira denitrificans as Sulfurimonas denitrificans comb. nov. and emended description of the genus Sulfurimonas.</title>
        <authorList>
            <person name="Wang S."/>
            <person name="Jiang L."/>
            <person name="Shao Z."/>
        </authorList>
    </citation>
    <scope>NUCLEOTIDE SEQUENCE [LARGE SCALE GENOMIC DNA]</scope>
    <source>
        <strain evidence="1 2">GO25</strain>
    </source>
</reference>
<dbReference type="InterPro" id="IPR024530">
    <property type="entry name" value="QSregVF_b"/>
</dbReference>
<dbReference type="KEGG" id="spal:FM071_05225"/>
<dbReference type="EMBL" id="CP041406">
    <property type="protein sequence ID" value="QOP45716.1"/>
    <property type="molecule type" value="Genomic_DNA"/>
</dbReference>
<dbReference type="Pfam" id="PF12843">
    <property type="entry name" value="QSregVF_b"/>
    <property type="match status" value="1"/>
</dbReference>
<dbReference type="Proteomes" id="UP000593580">
    <property type="component" value="Chromosome"/>
</dbReference>
<keyword evidence="2" id="KW-1185">Reference proteome</keyword>
<organism evidence="1 2">
    <name type="scientific">Sulfurimonas paralvinellae</name>
    <dbReference type="NCBI Taxonomy" id="317658"/>
    <lineage>
        <taxon>Bacteria</taxon>
        <taxon>Pseudomonadati</taxon>
        <taxon>Campylobacterota</taxon>
        <taxon>Epsilonproteobacteria</taxon>
        <taxon>Campylobacterales</taxon>
        <taxon>Sulfurimonadaceae</taxon>
        <taxon>Sulfurimonas</taxon>
    </lineage>
</organism>